<proteinExistence type="predicted"/>
<reference evidence="2 3" key="1">
    <citation type="submission" date="2015-09" db="EMBL/GenBank/DDBJ databases">
        <authorList>
            <consortium name="Pathogen Informatics"/>
        </authorList>
    </citation>
    <scope>NUCLEOTIDE SEQUENCE [LARGE SCALE GENOMIC DNA]</scope>
    <source>
        <strain evidence="2 3">2789STDY5834902</strain>
    </source>
</reference>
<dbReference type="EMBL" id="CZAQ01000019">
    <property type="protein sequence ID" value="CUP15027.1"/>
    <property type="molecule type" value="Genomic_DNA"/>
</dbReference>
<dbReference type="RefSeq" id="WP_156333781.1">
    <property type="nucleotide sequence ID" value="NZ_CABIXX010000019.1"/>
</dbReference>
<keyword evidence="1" id="KW-0812">Transmembrane</keyword>
<gene>
    <name evidence="2" type="ORF">ERS852514_01228</name>
</gene>
<name>A0A174KXX9_9ACTN</name>
<evidence type="ECO:0000313" key="3">
    <source>
        <dbReference type="Proteomes" id="UP000095454"/>
    </source>
</evidence>
<accession>A0A174KXX9</accession>
<evidence type="ECO:0000256" key="1">
    <source>
        <dbReference type="SAM" id="Phobius"/>
    </source>
</evidence>
<keyword evidence="1" id="KW-1133">Transmembrane helix</keyword>
<feature type="transmembrane region" description="Helical" evidence="1">
    <location>
        <begin position="23"/>
        <end position="47"/>
    </location>
</feature>
<evidence type="ECO:0000313" key="2">
    <source>
        <dbReference type="EMBL" id="CUP15027.1"/>
    </source>
</evidence>
<keyword evidence="1" id="KW-0472">Membrane</keyword>
<organism evidence="2 3">
    <name type="scientific">Collinsella aerofaciens</name>
    <dbReference type="NCBI Taxonomy" id="74426"/>
    <lineage>
        <taxon>Bacteria</taxon>
        <taxon>Bacillati</taxon>
        <taxon>Actinomycetota</taxon>
        <taxon>Coriobacteriia</taxon>
        <taxon>Coriobacteriales</taxon>
        <taxon>Coriobacteriaceae</taxon>
        <taxon>Collinsella</taxon>
    </lineage>
</organism>
<protein>
    <submittedName>
        <fullName evidence="2">Uncharacterized protein</fullName>
    </submittedName>
</protein>
<dbReference type="Proteomes" id="UP000095454">
    <property type="component" value="Unassembled WGS sequence"/>
</dbReference>
<sequence length="49" mass="5496">MCEGNESWFWRANDMVVAGDMNLVVRVLWVALIVGIGVATMATLWIVTR</sequence>
<dbReference type="AlphaFoldDB" id="A0A174KXX9"/>